<evidence type="ECO:0000259" key="6">
    <source>
        <dbReference type="Pfam" id="PF13193"/>
    </source>
</evidence>
<protein>
    <submittedName>
        <fullName evidence="7">RosA</fullName>
    </submittedName>
</protein>
<evidence type="ECO:0000259" key="5">
    <source>
        <dbReference type="Pfam" id="PF00501"/>
    </source>
</evidence>
<evidence type="ECO:0000256" key="4">
    <source>
        <dbReference type="SAM" id="Phobius"/>
    </source>
</evidence>
<feature type="transmembrane region" description="Helical" evidence="4">
    <location>
        <begin position="69"/>
        <end position="90"/>
    </location>
</feature>
<organism evidence="7">
    <name type="scientific">Erwinia rhapontici</name>
    <name type="common">Pectobacterium rhapontici</name>
    <dbReference type="NCBI Taxonomy" id="55212"/>
    <lineage>
        <taxon>Bacteria</taxon>
        <taxon>Pseudomonadati</taxon>
        <taxon>Pseudomonadota</taxon>
        <taxon>Gammaproteobacteria</taxon>
        <taxon>Enterobacterales</taxon>
        <taxon>Erwiniaceae</taxon>
        <taxon>Erwinia</taxon>
    </lineage>
</organism>
<reference evidence="7" key="1">
    <citation type="journal article" date="2016" name="Microbiology (Mosc.)">
        <title>The Fe2+ chelator Proferrorosamine A: a gene cluster of Erwinia rhapontici P45 involved in its synthesis and its impact on growth of Erwinia amylovora CFBP1430.</title>
        <authorList>
            <person name="Born Y."/>
            <person name="Remus-Emsermann M.N."/>
            <person name="Bieri M."/>
            <person name="Kamber T."/>
            <person name="Piel J."/>
            <person name="Pelludat C."/>
        </authorList>
    </citation>
    <scope>NUCLEOTIDE SEQUENCE</scope>
    <source>
        <strain evidence="7">P45</strain>
    </source>
</reference>
<evidence type="ECO:0000313" key="7">
    <source>
        <dbReference type="EMBL" id="AMB18979.1"/>
    </source>
</evidence>
<dbReference type="PANTHER" id="PTHR43201">
    <property type="entry name" value="ACYL-COA SYNTHETASE"/>
    <property type="match status" value="1"/>
</dbReference>
<dbReference type="PROSITE" id="PS00455">
    <property type="entry name" value="AMP_BINDING"/>
    <property type="match status" value="1"/>
</dbReference>
<dbReference type="PANTHER" id="PTHR43201:SF5">
    <property type="entry name" value="MEDIUM-CHAIN ACYL-COA LIGASE ACSF2, MITOCHONDRIAL"/>
    <property type="match status" value="1"/>
</dbReference>
<feature type="domain" description="AMP-binding enzyme C-terminal" evidence="6">
    <location>
        <begin position="434"/>
        <end position="509"/>
    </location>
</feature>
<dbReference type="InterPro" id="IPR045851">
    <property type="entry name" value="AMP-bd_C_sf"/>
</dbReference>
<evidence type="ECO:0000256" key="1">
    <source>
        <dbReference type="ARBA" id="ARBA00004924"/>
    </source>
</evidence>
<dbReference type="InterPro" id="IPR000873">
    <property type="entry name" value="AMP-dep_synth/lig_dom"/>
</dbReference>
<dbReference type="InterPro" id="IPR042099">
    <property type="entry name" value="ANL_N_sf"/>
</dbReference>
<dbReference type="AlphaFoldDB" id="A0A0Y0AWR4"/>
<feature type="domain" description="AMP-dependent synthetase/ligase" evidence="5">
    <location>
        <begin position="16"/>
        <end position="383"/>
    </location>
</feature>
<dbReference type="Gene3D" id="3.40.50.12780">
    <property type="entry name" value="N-terminal domain of ligase-like"/>
    <property type="match status" value="1"/>
</dbReference>
<dbReference type="Gene3D" id="3.30.300.30">
    <property type="match status" value="1"/>
</dbReference>
<keyword evidence="4" id="KW-0472">Membrane</keyword>
<sequence>MVKFSGSLNQRLLDALRNNASRPALFDEGNVITHGELAHRVASCSHRMQQLGVTKSDRVAIQLRNTHHAVILMLSTLMIGAIPVPILPSYREKELRHILQTTAPKVVALQRSTRRYSPLTCLQKLQREGINIDVVLVEDYPDQHDTRCLNLQDFCSLLEPLPAQTLTPLDDDDIAMMLLSSGTTGLPKAIARKNGGYSHMIECGCDVFGLTDRSVYFAVMPVSHGFVINCPGMLGTLSRGGAVALADAPSAEQALDMVAFCGVTHTTLVPTLLSQWADLQRENPRFIDSLWHVQVGGARVTPELAASASATLGITLQQCYGMSEGLLCFNPIDDDDDIRFHSQGRPLCPDDEILIVDEQGNSLPTGHSGELITRGPYTITSYYQNPQADRRAFTEDGFYRTGDLAHVDHNGNVFIDGRVNDAINRGGEKFSPNEIEELALHHPSIRQAACIGVPDALYGEVSCLFITTDDDRLTLGQIRRFYEQQGLAAFKSPERLIVMDNIPMKGIGKIDRLALRALVAQNDVSLTGTATGRAS</sequence>
<dbReference type="InterPro" id="IPR020845">
    <property type="entry name" value="AMP-binding_CS"/>
</dbReference>
<gene>
    <name evidence="7" type="primary">rosA</name>
</gene>
<keyword evidence="4" id="KW-0812">Transmembrane</keyword>
<name>A0A0Y0AWR4_ERWRD</name>
<dbReference type="SMR" id="A0A0Y0AWR4"/>
<dbReference type="GO" id="GO:0031956">
    <property type="term" value="F:medium-chain fatty acid-CoA ligase activity"/>
    <property type="evidence" value="ECO:0007669"/>
    <property type="project" value="TreeGrafter"/>
</dbReference>
<comment type="pathway">
    <text evidence="1">Siderophore biosynthesis.</text>
</comment>
<dbReference type="Pfam" id="PF00501">
    <property type="entry name" value="AMP-binding"/>
    <property type="match status" value="1"/>
</dbReference>
<proteinExistence type="inferred from homology"/>
<dbReference type="GO" id="GO:0006631">
    <property type="term" value="P:fatty acid metabolic process"/>
    <property type="evidence" value="ECO:0007669"/>
    <property type="project" value="TreeGrafter"/>
</dbReference>
<dbReference type="InterPro" id="IPR025110">
    <property type="entry name" value="AMP-bd_C"/>
</dbReference>
<dbReference type="SUPFAM" id="SSF56801">
    <property type="entry name" value="Acetyl-CoA synthetase-like"/>
    <property type="match status" value="1"/>
</dbReference>
<dbReference type="FunFam" id="2.30.38.10:FF:000003">
    <property type="entry name" value="Vibriobactin-specific 2,3-dihydroxybenzoate-AMP ligase"/>
    <property type="match status" value="1"/>
</dbReference>
<dbReference type="EMBL" id="KT210364">
    <property type="protein sequence ID" value="AMB18979.1"/>
    <property type="molecule type" value="Genomic_DNA"/>
</dbReference>
<keyword evidence="3" id="KW-0436">Ligase</keyword>
<dbReference type="Pfam" id="PF13193">
    <property type="entry name" value="AMP-binding_C"/>
    <property type="match status" value="1"/>
</dbReference>
<accession>A0A0Y0AWR4</accession>
<evidence type="ECO:0000256" key="2">
    <source>
        <dbReference type="ARBA" id="ARBA00006432"/>
    </source>
</evidence>
<keyword evidence="4" id="KW-1133">Transmembrane helix</keyword>
<comment type="similarity">
    <text evidence="2">Belongs to the ATP-dependent AMP-binding enzyme family.</text>
</comment>
<evidence type="ECO:0000256" key="3">
    <source>
        <dbReference type="ARBA" id="ARBA00022598"/>
    </source>
</evidence>